<evidence type="ECO:0000256" key="4">
    <source>
        <dbReference type="ARBA" id="ARBA00022801"/>
    </source>
</evidence>
<comment type="similarity">
    <text evidence="1 8">Belongs to the peptidase C14A family.</text>
</comment>
<dbReference type="GO" id="GO:0042981">
    <property type="term" value="P:regulation of apoptotic process"/>
    <property type="evidence" value="ECO:0007669"/>
    <property type="project" value="InterPro"/>
</dbReference>
<dbReference type="EMBL" id="MN832749">
    <property type="protein sequence ID" value="QQV73920.1"/>
    <property type="molecule type" value="mRNA"/>
</dbReference>
<keyword evidence="6" id="KW-0865">Zymogen</keyword>
<dbReference type="KEGG" id="lrj:133351069"/>
<evidence type="ECO:0000256" key="6">
    <source>
        <dbReference type="ARBA" id="ARBA00023145"/>
    </source>
</evidence>
<dbReference type="SMART" id="SM00114">
    <property type="entry name" value="CARD"/>
    <property type="match status" value="1"/>
</dbReference>
<dbReference type="PROSITE" id="PS50207">
    <property type="entry name" value="CASPASE_P10"/>
    <property type="match status" value="1"/>
</dbReference>
<sequence length="427" mass="48357">MDEQHRLKLRRLRVTLVKDLNPKALYDYLVANEIFSDDMIEEINNSGTRRERASKMLMELEKRGSRALPIFIEALYDSKQSHLADIIREELASDKIDARRRSLPILPIEPQNVPGGAPDFISDLKQNEGAADRDEHREYPMKTSPRGKCLIINNMEFRKLQPRLGSEIDCAKITDMFTNNFHFDVTVKENLSKKEMQGALMSLAADDHTKADCCVVVIMSHGREIEHRRFPGAVFGTDDLFVRMEEIVSFFSGTDCPSLLGKPKLFFIQACGGDEKDRGARGPQESDGGDNGDHVNGNATSVDAMLSELDDEPDDEPDASPVYSEQARNQSQEEEDATPHLPSMSDMLVAYSSLPGFVSWRDRNQGSWFIQVMLEVFKKHAVNEDLISMITLVNEKLSDEYQAKGVFKQISSPLNTLRKRLYFNPTF</sequence>
<feature type="domain" description="Caspase family p10" evidence="10">
    <location>
        <begin position="337"/>
        <end position="425"/>
    </location>
</feature>
<evidence type="ECO:0000256" key="8">
    <source>
        <dbReference type="RuleBase" id="RU003971"/>
    </source>
</evidence>
<dbReference type="CDD" id="cd00032">
    <property type="entry name" value="CASc"/>
    <property type="match status" value="1"/>
</dbReference>
<dbReference type="GO" id="GO:0006915">
    <property type="term" value="P:apoptotic process"/>
    <property type="evidence" value="ECO:0007669"/>
    <property type="project" value="UniProtKB-KW"/>
</dbReference>
<feature type="active site" evidence="7">
    <location>
        <position position="221"/>
    </location>
</feature>
<feature type="active site" evidence="7">
    <location>
        <position position="271"/>
    </location>
</feature>
<feature type="domain" description="CARD" evidence="12">
    <location>
        <begin position="1"/>
        <end position="90"/>
    </location>
</feature>
<dbReference type="InterPro" id="IPR033139">
    <property type="entry name" value="Caspase_cys_AS"/>
</dbReference>
<evidence type="ECO:0000259" key="10">
    <source>
        <dbReference type="PROSITE" id="PS50207"/>
    </source>
</evidence>
<evidence type="ECO:0000256" key="1">
    <source>
        <dbReference type="ARBA" id="ARBA00010134"/>
    </source>
</evidence>
<name>A0A7U0FWT4_LETRI</name>
<evidence type="ECO:0000256" key="2">
    <source>
        <dbReference type="ARBA" id="ARBA00022670"/>
    </source>
</evidence>
<dbReference type="RefSeq" id="XP_061421967.1">
    <property type="nucleotide sequence ID" value="XM_061565983.1"/>
</dbReference>
<dbReference type="PIRSF" id="PIRSF038001">
    <property type="entry name" value="Caspase_ICE"/>
    <property type="match status" value="1"/>
</dbReference>
<dbReference type="InterPro" id="IPR011029">
    <property type="entry name" value="DEATH-like_dom_sf"/>
</dbReference>
<dbReference type="InterPro" id="IPR015917">
    <property type="entry name" value="Pept_C14A"/>
</dbReference>
<dbReference type="GO" id="GO:0004197">
    <property type="term" value="F:cysteine-type endopeptidase activity"/>
    <property type="evidence" value="ECO:0007669"/>
    <property type="project" value="InterPro"/>
</dbReference>
<evidence type="ECO:0000259" key="11">
    <source>
        <dbReference type="PROSITE" id="PS50208"/>
    </source>
</evidence>
<evidence type="ECO:0000256" key="9">
    <source>
        <dbReference type="SAM" id="MobiDB-lite"/>
    </source>
</evidence>
<keyword evidence="5" id="KW-0788">Thiol protease</keyword>
<evidence type="ECO:0000259" key="12">
    <source>
        <dbReference type="PROSITE" id="PS50209"/>
    </source>
</evidence>
<dbReference type="InterPro" id="IPR016129">
    <property type="entry name" value="Caspase_his_AS"/>
</dbReference>
<dbReference type="InterPro" id="IPR002138">
    <property type="entry name" value="Pept_C14_p10"/>
</dbReference>
<dbReference type="PROSITE" id="PS50209">
    <property type="entry name" value="CARD"/>
    <property type="match status" value="1"/>
</dbReference>
<organism evidence="13">
    <name type="scientific">Lethenteron reissneri</name>
    <name type="common">Far Eastern brook lamprey</name>
    <name type="synonym">Lampetra reissneri</name>
    <dbReference type="NCBI Taxonomy" id="7753"/>
    <lineage>
        <taxon>Eukaryota</taxon>
        <taxon>Metazoa</taxon>
        <taxon>Chordata</taxon>
        <taxon>Craniata</taxon>
        <taxon>Vertebrata</taxon>
        <taxon>Cyclostomata</taxon>
        <taxon>Hyperoartia</taxon>
        <taxon>Petromyzontiformes</taxon>
        <taxon>Petromyzontidae</taxon>
        <taxon>Lethenteron</taxon>
    </lineage>
</organism>
<evidence type="ECO:0000256" key="3">
    <source>
        <dbReference type="ARBA" id="ARBA00022703"/>
    </source>
</evidence>
<dbReference type="Pfam" id="PF00619">
    <property type="entry name" value="CARD"/>
    <property type="match status" value="1"/>
</dbReference>
<dbReference type="PANTHER" id="PTHR47901">
    <property type="entry name" value="CASPASE RECRUITMENT DOMAIN-CONTAINING PROTEIN 18"/>
    <property type="match status" value="1"/>
</dbReference>
<dbReference type="SMART" id="SM00115">
    <property type="entry name" value="CASc"/>
    <property type="match status" value="1"/>
</dbReference>
<dbReference type="PROSITE" id="PS01122">
    <property type="entry name" value="CASPASE_CYS"/>
    <property type="match status" value="1"/>
</dbReference>
<dbReference type="InterPro" id="IPR001309">
    <property type="entry name" value="Pept_C14_p20"/>
</dbReference>
<protein>
    <submittedName>
        <fullName evidence="13">Cysteinyl aspartate specific proteinase 9</fullName>
    </submittedName>
</protein>
<dbReference type="PRINTS" id="PR00376">
    <property type="entry name" value="IL1BCENZYME"/>
</dbReference>
<dbReference type="InterPro" id="IPR001315">
    <property type="entry name" value="CARD"/>
</dbReference>
<feature type="domain" description="Caspase family p20" evidence="11">
    <location>
        <begin position="145"/>
        <end position="275"/>
    </location>
</feature>
<evidence type="ECO:0000313" key="13">
    <source>
        <dbReference type="EMBL" id="QQV73920.1"/>
    </source>
</evidence>
<keyword evidence="4" id="KW-0378">Hydrolase</keyword>
<evidence type="ECO:0000256" key="5">
    <source>
        <dbReference type="ARBA" id="ARBA00022807"/>
    </source>
</evidence>
<dbReference type="InterPro" id="IPR002398">
    <property type="entry name" value="Pept_C14"/>
</dbReference>
<dbReference type="PROSITE" id="PS50208">
    <property type="entry name" value="CASPASE_P20"/>
    <property type="match status" value="1"/>
</dbReference>
<proteinExistence type="evidence at transcript level"/>
<dbReference type="AlphaFoldDB" id="A0A7U0FWT4"/>
<dbReference type="Gene3D" id="1.10.533.10">
    <property type="entry name" value="Death Domain, Fas"/>
    <property type="match status" value="1"/>
</dbReference>
<dbReference type="Gene3D" id="3.40.50.1460">
    <property type="match status" value="1"/>
</dbReference>
<keyword evidence="2" id="KW-0645">Protease</keyword>
<dbReference type="SUPFAM" id="SSF47986">
    <property type="entry name" value="DEATH domain"/>
    <property type="match status" value="1"/>
</dbReference>
<dbReference type="CTD" id="842"/>
<dbReference type="GO" id="GO:0006508">
    <property type="term" value="P:proteolysis"/>
    <property type="evidence" value="ECO:0007669"/>
    <property type="project" value="UniProtKB-KW"/>
</dbReference>
<dbReference type="InterPro" id="IPR029030">
    <property type="entry name" value="Caspase-like_dom_sf"/>
</dbReference>
<reference evidence="13" key="1">
    <citation type="submission" date="2019-12" db="EMBL/GenBank/DDBJ databases">
        <title>The Lamprey genome provides insights into evolution of caspase superfamily and functional divergence.</title>
        <authorList>
            <person name="Li Q."/>
            <person name="Pang Y."/>
            <person name="Liu Y."/>
        </authorList>
    </citation>
    <scope>NUCLEOTIDE SEQUENCE</scope>
</reference>
<dbReference type="PANTHER" id="PTHR47901:SF8">
    <property type="entry name" value="CASPASE-3"/>
    <property type="match status" value="1"/>
</dbReference>
<dbReference type="PROSITE" id="PS01121">
    <property type="entry name" value="CASPASE_HIS"/>
    <property type="match status" value="1"/>
</dbReference>
<feature type="compositionally biased region" description="Acidic residues" evidence="9">
    <location>
        <begin position="308"/>
        <end position="318"/>
    </location>
</feature>
<feature type="region of interest" description="Disordered" evidence="9">
    <location>
        <begin position="276"/>
        <end position="341"/>
    </location>
</feature>
<dbReference type="GeneID" id="133351069"/>
<dbReference type="SUPFAM" id="SSF52129">
    <property type="entry name" value="Caspase-like"/>
    <property type="match status" value="1"/>
</dbReference>
<keyword evidence="3" id="KW-0053">Apoptosis</keyword>
<dbReference type="InterPro" id="IPR011600">
    <property type="entry name" value="Pept_C14_caspase"/>
</dbReference>
<evidence type="ECO:0000256" key="7">
    <source>
        <dbReference type="PIRSR" id="PIRSR038001-1"/>
    </source>
</evidence>
<dbReference type="Pfam" id="PF00656">
    <property type="entry name" value="Peptidase_C14"/>
    <property type="match status" value="1"/>
</dbReference>
<accession>A0A7U0FWT4</accession>